<dbReference type="EMBL" id="CM007649">
    <property type="protein sequence ID" value="ONM29528.1"/>
    <property type="molecule type" value="Genomic_DNA"/>
</dbReference>
<feature type="region of interest" description="Disordered" evidence="1">
    <location>
        <begin position="87"/>
        <end position="106"/>
    </location>
</feature>
<feature type="compositionally biased region" description="Basic and acidic residues" evidence="1">
    <location>
        <begin position="93"/>
        <end position="106"/>
    </location>
</feature>
<organism evidence="2">
    <name type="scientific">Zea mays</name>
    <name type="common">Maize</name>
    <dbReference type="NCBI Taxonomy" id="4577"/>
    <lineage>
        <taxon>Eukaryota</taxon>
        <taxon>Viridiplantae</taxon>
        <taxon>Streptophyta</taxon>
        <taxon>Embryophyta</taxon>
        <taxon>Tracheophyta</taxon>
        <taxon>Spermatophyta</taxon>
        <taxon>Magnoliopsida</taxon>
        <taxon>Liliopsida</taxon>
        <taxon>Poales</taxon>
        <taxon>Poaceae</taxon>
        <taxon>PACMAD clade</taxon>
        <taxon>Panicoideae</taxon>
        <taxon>Andropogonodae</taxon>
        <taxon>Andropogoneae</taxon>
        <taxon>Tripsacinae</taxon>
        <taxon>Zea</taxon>
    </lineage>
</organism>
<evidence type="ECO:0000313" key="2">
    <source>
        <dbReference type="EMBL" id="ONM29528.1"/>
    </source>
</evidence>
<protein>
    <submittedName>
        <fullName evidence="2">60S ribosomal protein L18A</fullName>
    </submittedName>
</protein>
<evidence type="ECO:0000256" key="1">
    <source>
        <dbReference type="SAM" id="MobiDB-lite"/>
    </source>
</evidence>
<dbReference type="EMBL" id="CM007649">
    <property type="protein sequence ID" value="ONM29522.1"/>
    <property type="molecule type" value="Genomic_DNA"/>
</dbReference>
<reference evidence="2" key="1">
    <citation type="submission" date="2015-12" db="EMBL/GenBank/DDBJ databases">
        <title>Update maize B73 reference genome by single molecule sequencing technologies.</title>
        <authorList>
            <consortium name="Maize Genome Sequencing Project"/>
            <person name="Ware D."/>
        </authorList>
    </citation>
    <scope>NUCLEOTIDE SEQUENCE [LARGE SCALE GENOMIC DNA]</scope>
    <source>
        <tissue evidence="2">Seedling</tissue>
    </source>
</reference>
<gene>
    <name evidence="2" type="ORF">ZEAMMB73_Zm00001d039619</name>
</gene>
<name>A0A1D6MJS6_MAIZE</name>
<proteinExistence type="predicted"/>
<feature type="compositionally biased region" description="Pro residues" evidence="1">
    <location>
        <begin position="25"/>
        <end position="35"/>
    </location>
</feature>
<dbReference type="GO" id="GO:0005840">
    <property type="term" value="C:ribosome"/>
    <property type="evidence" value="ECO:0007669"/>
    <property type="project" value="UniProtKB-KW"/>
</dbReference>
<dbReference type="EMBL" id="CM007649">
    <property type="protein sequence ID" value="ONM29525.1"/>
    <property type="molecule type" value="Genomic_DNA"/>
</dbReference>
<accession>A0A1D6MJS6</accession>
<feature type="region of interest" description="Disordered" evidence="1">
    <location>
        <begin position="1"/>
        <end position="43"/>
    </location>
</feature>
<keyword evidence="2" id="KW-0687">Ribonucleoprotein</keyword>
<dbReference type="AlphaFoldDB" id="A0A1D6MJS6"/>
<keyword evidence="2" id="KW-0689">Ribosomal protein</keyword>
<sequence length="106" mass="11620">MSGEEADGSKPQGGGVHYGTFQGPPSYPPPRPPPSLSAHHRGDYQAVPGNAAAISFLEYFPNSLSRRTIYKTKICGIKFLGIVRRPTHTHSHTPREREVSRRLGVV</sequence>